<protein>
    <submittedName>
        <fullName evidence="1">Uncharacterized protein</fullName>
    </submittedName>
</protein>
<proteinExistence type="predicted"/>
<name>A0A810QHC8_9FIRM</name>
<keyword evidence="2" id="KW-1185">Reference proteome</keyword>
<reference evidence="1" key="1">
    <citation type="submission" date="2020-09" db="EMBL/GenBank/DDBJ databases">
        <title>New species isolated from human feces.</title>
        <authorList>
            <person name="Kitahara M."/>
            <person name="Shigeno Y."/>
            <person name="Shime M."/>
            <person name="Matsumoto Y."/>
            <person name="Nakamura S."/>
            <person name="Motooka D."/>
            <person name="Fukuoka S."/>
            <person name="Nishikawa H."/>
            <person name="Benno Y."/>
        </authorList>
    </citation>
    <scope>NUCLEOTIDE SEQUENCE</scope>
    <source>
        <strain evidence="1">MM59</strain>
    </source>
</reference>
<evidence type="ECO:0000313" key="2">
    <source>
        <dbReference type="Proteomes" id="UP000679848"/>
    </source>
</evidence>
<organism evidence="1 2">
    <name type="scientific">Pusillibacter faecalis</name>
    <dbReference type="NCBI Taxonomy" id="2714358"/>
    <lineage>
        <taxon>Bacteria</taxon>
        <taxon>Bacillati</taxon>
        <taxon>Bacillota</taxon>
        <taxon>Clostridia</taxon>
        <taxon>Eubacteriales</taxon>
        <taxon>Oscillospiraceae</taxon>
        <taxon>Pusillibacter</taxon>
    </lineage>
</organism>
<dbReference type="Proteomes" id="UP000679848">
    <property type="component" value="Chromosome"/>
</dbReference>
<accession>A0A810QHC8</accession>
<dbReference type="KEGG" id="pfaa:MM59RIKEN_11720"/>
<dbReference type="EMBL" id="AP023420">
    <property type="protein sequence ID" value="BCK83853.1"/>
    <property type="molecule type" value="Genomic_DNA"/>
</dbReference>
<dbReference type="AlphaFoldDB" id="A0A810QHC8"/>
<sequence>MKVPAAHPQPFSKPLREIARIIAERESDEVCVARLIQYLDARGVPLPPSRREAET</sequence>
<evidence type="ECO:0000313" key="1">
    <source>
        <dbReference type="EMBL" id="BCK83853.1"/>
    </source>
</evidence>
<gene>
    <name evidence="1" type="ORF">MM59RIKEN_11720</name>
</gene>